<evidence type="ECO:0000256" key="15">
    <source>
        <dbReference type="PROSITE-ProRule" id="PRU10144"/>
    </source>
</evidence>
<feature type="chain" id="PRO_5043556362" evidence="17">
    <location>
        <begin position="20"/>
        <end position="767"/>
    </location>
</feature>
<keyword evidence="5" id="KW-0410">Iron transport</keyword>
<dbReference type="Gene3D" id="2.170.130.10">
    <property type="entry name" value="TonB-dependent receptor, plug domain"/>
    <property type="match status" value="1"/>
</dbReference>
<comment type="subcellular location">
    <subcellularLocation>
        <location evidence="1 14">Cell outer membrane</location>
        <topology evidence="1 14">Multi-pass membrane protein</topology>
    </subcellularLocation>
</comment>
<feature type="domain" description="Secretin/TonB short N-terminal" evidence="18">
    <location>
        <begin position="50"/>
        <end position="101"/>
    </location>
</feature>
<evidence type="ECO:0000256" key="14">
    <source>
        <dbReference type="PROSITE-ProRule" id="PRU01360"/>
    </source>
</evidence>
<evidence type="ECO:0000256" key="3">
    <source>
        <dbReference type="ARBA" id="ARBA00022448"/>
    </source>
</evidence>
<evidence type="ECO:0000256" key="8">
    <source>
        <dbReference type="ARBA" id="ARBA00023004"/>
    </source>
</evidence>
<evidence type="ECO:0000313" key="20">
    <source>
        <dbReference type="Proteomes" id="UP001219066"/>
    </source>
</evidence>
<evidence type="ECO:0000256" key="9">
    <source>
        <dbReference type="ARBA" id="ARBA00023065"/>
    </source>
</evidence>
<dbReference type="Pfam" id="PF07715">
    <property type="entry name" value="Plug"/>
    <property type="match status" value="1"/>
</dbReference>
<keyword evidence="8" id="KW-0408">Iron</keyword>
<dbReference type="InterPro" id="IPR000531">
    <property type="entry name" value="Beta-barrel_TonB"/>
</dbReference>
<dbReference type="InterPro" id="IPR011662">
    <property type="entry name" value="Secretin/TonB_short_N"/>
</dbReference>
<protein>
    <submittedName>
        <fullName evidence="19">TonB-dependent receptor</fullName>
    </submittedName>
</protein>
<keyword evidence="10 16" id="KW-0798">TonB box</keyword>
<evidence type="ECO:0000256" key="16">
    <source>
        <dbReference type="RuleBase" id="RU003357"/>
    </source>
</evidence>
<dbReference type="Gene3D" id="3.55.50.30">
    <property type="match status" value="1"/>
</dbReference>
<dbReference type="Gene3D" id="2.40.170.20">
    <property type="entry name" value="TonB-dependent receptor, beta-barrel domain"/>
    <property type="match status" value="1"/>
</dbReference>
<evidence type="ECO:0000259" key="18">
    <source>
        <dbReference type="SMART" id="SM00965"/>
    </source>
</evidence>
<dbReference type="PANTHER" id="PTHR32552">
    <property type="entry name" value="FERRICHROME IRON RECEPTOR-RELATED"/>
    <property type="match status" value="1"/>
</dbReference>
<evidence type="ECO:0000256" key="12">
    <source>
        <dbReference type="ARBA" id="ARBA00023170"/>
    </source>
</evidence>
<keyword evidence="3 14" id="KW-0813">Transport</keyword>
<keyword evidence="7 17" id="KW-0732">Signal</keyword>
<dbReference type="Proteomes" id="UP001219066">
    <property type="component" value="Chromosome"/>
</dbReference>
<evidence type="ECO:0000256" key="13">
    <source>
        <dbReference type="ARBA" id="ARBA00023237"/>
    </source>
</evidence>
<dbReference type="PROSITE" id="PS52016">
    <property type="entry name" value="TONB_DEPENDENT_REC_3"/>
    <property type="match status" value="1"/>
</dbReference>
<dbReference type="InterPro" id="IPR037066">
    <property type="entry name" value="Plug_dom_sf"/>
</dbReference>
<name>A0AAX3SR86_9BURK</name>
<feature type="short sequence motif" description="TonB C-terminal box" evidence="15">
    <location>
        <begin position="750"/>
        <end position="767"/>
    </location>
</feature>
<organism evidence="19 20">
    <name type="scientific">Delftia tsuruhatensis</name>
    <dbReference type="NCBI Taxonomy" id="180282"/>
    <lineage>
        <taxon>Bacteria</taxon>
        <taxon>Pseudomonadati</taxon>
        <taxon>Pseudomonadota</taxon>
        <taxon>Betaproteobacteria</taxon>
        <taxon>Burkholderiales</taxon>
        <taxon>Comamonadaceae</taxon>
        <taxon>Delftia</taxon>
    </lineage>
</organism>
<dbReference type="EMBL" id="CP120956">
    <property type="protein sequence ID" value="WFF82530.1"/>
    <property type="molecule type" value="Genomic_DNA"/>
</dbReference>
<proteinExistence type="inferred from homology"/>
<dbReference type="SUPFAM" id="SSF56935">
    <property type="entry name" value="Porins"/>
    <property type="match status" value="1"/>
</dbReference>
<sequence>MLLAIALLLAAAAPAPSRAASSAQAAQRSFSVAAGPLAHVIAQYANQAGVALSFDAAQLGRRQSPGLQGRYAVDDGFARLLEGTALQAVHESGGVYTLRPLPAAASGTGGQMLGTVNVRATAPASATTETSDSYAASLVTGYKGLQSVRDIPQPVTVLTRQWLDEQALPDLHAVLQHTPGVTVEYIDSERIAYYSRGYQIDSLQVDGLNVNQVASASTFIQPDMAMLDRVEVLRGATGLLRGAGSPSAMVNMVRKRPTAQWQGSAALTLGSWDRQRMEADLGPRTTLTAGLQHTDLQATGSWGGLPAAADGSQLGLPRSTYLGTPWNTRDRHNQQAFAELEHRLDSGWQLKAQAAHTRFRSDGFKQTSFSRASDSNPYLFDVSTSIYGGDGSTQNALSLLASGPFEALGRRHELSLGADLQRIRSTGATGYWGVSPLRNVDIRGWNPYTSYPEPFYSEGNGNAYSSPVSHIHQYGGFARARLSLTDSLTAIAGARLSWWSYLEPGNAQSGYSVRRELTPYAGLVHALSDTLDAYASYSEIFSPQDKKAADGSILAPARGEDLEAGLKGSFMDGRLQGSVSVFRIQRVGSAMQDTASAMPCLPYYPASHCFMAGGKSRSQGWELELSGEPAPGWQVLAGYTYTHARYLRDASEANVGQPLRPVDPRHALRLFASHRFKGPLQGWTAGAGVRLQSDAYDSVGDVTTRQGGYALFDALLAYRLDDTYSLQLNVSNLLDKRYYAKFSPNSTYFNNYYGDPRNVTVSLRARF</sequence>
<dbReference type="AlphaFoldDB" id="A0AAX3SR86"/>
<keyword evidence="12 19" id="KW-0675">Receptor</keyword>
<dbReference type="GO" id="GO:0009279">
    <property type="term" value="C:cell outer membrane"/>
    <property type="evidence" value="ECO:0007669"/>
    <property type="project" value="UniProtKB-SubCell"/>
</dbReference>
<dbReference type="GO" id="GO:0015344">
    <property type="term" value="F:siderophore uptake transmembrane transporter activity"/>
    <property type="evidence" value="ECO:0007669"/>
    <property type="project" value="TreeGrafter"/>
</dbReference>
<dbReference type="Pfam" id="PF00593">
    <property type="entry name" value="TonB_dep_Rec_b-barrel"/>
    <property type="match status" value="1"/>
</dbReference>
<dbReference type="Pfam" id="PF07660">
    <property type="entry name" value="STN"/>
    <property type="match status" value="1"/>
</dbReference>
<dbReference type="InterPro" id="IPR012910">
    <property type="entry name" value="Plug_dom"/>
</dbReference>
<evidence type="ECO:0000256" key="4">
    <source>
        <dbReference type="ARBA" id="ARBA00022452"/>
    </source>
</evidence>
<gene>
    <name evidence="19" type="ORF">PYR84_07500</name>
</gene>
<dbReference type="SMART" id="SM00965">
    <property type="entry name" value="STN"/>
    <property type="match status" value="1"/>
</dbReference>
<evidence type="ECO:0000256" key="2">
    <source>
        <dbReference type="ARBA" id="ARBA00009810"/>
    </source>
</evidence>
<keyword evidence="9" id="KW-0406">Ion transport</keyword>
<dbReference type="PROSITE" id="PS01156">
    <property type="entry name" value="TONB_DEPENDENT_REC_2"/>
    <property type="match status" value="1"/>
</dbReference>
<accession>A0AAX3SR86</accession>
<keyword evidence="6 14" id="KW-0812">Transmembrane</keyword>
<dbReference type="InterPro" id="IPR010917">
    <property type="entry name" value="TonB_rcpt_CS"/>
</dbReference>
<evidence type="ECO:0000256" key="7">
    <source>
        <dbReference type="ARBA" id="ARBA00022729"/>
    </source>
</evidence>
<dbReference type="PANTHER" id="PTHR32552:SF74">
    <property type="entry name" value="HYDROXAMATE SIDEROPHORE RECEPTOR FHUE"/>
    <property type="match status" value="1"/>
</dbReference>
<evidence type="ECO:0000256" key="10">
    <source>
        <dbReference type="ARBA" id="ARBA00023077"/>
    </source>
</evidence>
<evidence type="ECO:0000256" key="17">
    <source>
        <dbReference type="SAM" id="SignalP"/>
    </source>
</evidence>
<evidence type="ECO:0000256" key="5">
    <source>
        <dbReference type="ARBA" id="ARBA00022496"/>
    </source>
</evidence>
<evidence type="ECO:0000256" key="6">
    <source>
        <dbReference type="ARBA" id="ARBA00022692"/>
    </source>
</evidence>
<evidence type="ECO:0000313" key="19">
    <source>
        <dbReference type="EMBL" id="WFF82530.1"/>
    </source>
</evidence>
<evidence type="ECO:0000256" key="11">
    <source>
        <dbReference type="ARBA" id="ARBA00023136"/>
    </source>
</evidence>
<keyword evidence="11 14" id="KW-0472">Membrane</keyword>
<evidence type="ECO:0000256" key="1">
    <source>
        <dbReference type="ARBA" id="ARBA00004571"/>
    </source>
</evidence>
<feature type="signal peptide" evidence="17">
    <location>
        <begin position="1"/>
        <end position="19"/>
    </location>
</feature>
<keyword evidence="4 14" id="KW-1134">Transmembrane beta strand</keyword>
<reference evidence="19" key="1">
    <citation type="submission" date="2023-03" db="EMBL/GenBank/DDBJ databases">
        <title>Synergistic degradation of erythromycin by symbiotic bacteria Ery-6A and Ery-6B and application in simulated water remediation.</title>
        <authorList>
            <person name="Xu S."/>
        </authorList>
    </citation>
    <scope>NUCLEOTIDE SEQUENCE</scope>
    <source>
        <strain evidence="19">Ery-6A</strain>
    </source>
</reference>
<keyword evidence="13 14" id="KW-0998">Cell outer membrane</keyword>
<dbReference type="CDD" id="cd01347">
    <property type="entry name" value="ligand_gated_channel"/>
    <property type="match status" value="1"/>
</dbReference>
<dbReference type="InterPro" id="IPR039426">
    <property type="entry name" value="TonB-dep_rcpt-like"/>
</dbReference>
<dbReference type="InterPro" id="IPR036942">
    <property type="entry name" value="Beta-barrel_TonB_sf"/>
</dbReference>
<comment type="similarity">
    <text evidence="2 14 16">Belongs to the TonB-dependent receptor family.</text>
</comment>
<dbReference type="FunFam" id="2.170.130.10:FF:000010">
    <property type="entry name" value="Ferripyoverdine receptor"/>
    <property type="match status" value="1"/>
</dbReference>